<dbReference type="EMBL" id="CYSB01000025">
    <property type="protein sequence ID" value="CUH65766.1"/>
    <property type="molecule type" value="Genomic_DNA"/>
</dbReference>
<dbReference type="Proteomes" id="UP000051086">
    <property type="component" value="Unassembled WGS sequence"/>
</dbReference>
<keyword evidence="10" id="KW-1185">Reference proteome</keyword>
<evidence type="ECO:0000313" key="11">
    <source>
        <dbReference type="Proteomes" id="UP000051887"/>
    </source>
</evidence>
<dbReference type="Proteomes" id="UP000051887">
    <property type="component" value="Unassembled WGS sequence"/>
</dbReference>
<protein>
    <recommendedName>
        <fullName evidence="1">Parvulin-like PPIase</fullName>
    </recommendedName>
    <alternativeName>
        <fullName evidence="3">Peptidyl-prolyl cis-trans isomerase plp</fullName>
    </alternativeName>
    <alternativeName>
        <fullName evidence="4">Rotamase plp</fullName>
    </alternativeName>
</protein>
<organism evidence="9 11">
    <name type="scientific">Thalassovita autumnalis</name>
    <dbReference type="NCBI Taxonomy" id="2072972"/>
    <lineage>
        <taxon>Bacteria</taxon>
        <taxon>Pseudomonadati</taxon>
        <taxon>Pseudomonadota</taxon>
        <taxon>Alphaproteobacteria</taxon>
        <taxon>Rhodobacterales</taxon>
        <taxon>Roseobacteraceae</taxon>
        <taxon>Thalassovita</taxon>
    </lineage>
</organism>
<dbReference type="PROSITE" id="PS01096">
    <property type="entry name" value="PPIC_PPIASE_1"/>
    <property type="match status" value="1"/>
</dbReference>
<dbReference type="Gene3D" id="1.10.4030.10">
    <property type="entry name" value="Porin chaperone SurA, peptide-binding domain"/>
    <property type="match status" value="1"/>
</dbReference>
<evidence type="ECO:0000313" key="10">
    <source>
        <dbReference type="Proteomes" id="UP000051086"/>
    </source>
</evidence>
<dbReference type="PROSITE" id="PS50198">
    <property type="entry name" value="PPIC_PPIASE_2"/>
    <property type="match status" value="1"/>
</dbReference>
<dbReference type="Pfam" id="PF00639">
    <property type="entry name" value="Rotamase"/>
    <property type="match status" value="1"/>
</dbReference>
<evidence type="ECO:0000256" key="3">
    <source>
        <dbReference type="ARBA" id="ARBA00030642"/>
    </source>
</evidence>
<dbReference type="InterPro" id="IPR000297">
    <property type="entry name" value="PPIase_PpiC"/>
</dbReference>
<evidence type="ECO:0000313" key="8">
    <source>
        <dbReference type="EMBL" id="CUH65766.1"/>
    </source>
</evidence>
<evidence type="ECO:0000313" key="9">
    <source>
        <dbReference type="EMBL" id="CUH70658.1"/>
    </source>
</evidence>
<evidence type="ECO:0000256" key="2">
    <source>
        <dbReference type="ARBA" id="ARBA00022729"/>
    </source>
</evidence>
<dbReference type="InterPro" id="IPR050280">
    <property type="entry name" value="OMP_Chaperone_SurA"/>
</dbReference>
<feature type="domain" description="PpiC" evidence="7">
    <location>
        <begin position="167"/>
        <end position="263"/>
    </location>
</feature>
<feature type="signal peptide" evidence="6">
    <location>
        <begin position="1"/>
        <end position="28"/>
    </location>
</feature>
<dbReference type="RefSeq" id="WP_242601750.1">
    <property type="nucleotide sequence ID" value="NZ_CYSB01000025.1"/>
</dbReference>
<dbReference type="PANTHER" id="PTHR47637:SF1">
    <property type="entry name" value="CHAPERONE SURA"/>
    <property type="match status" value="1"/>
</dbReference>
<dbReference type="SUPFAM" id="SSF54534">
    <property type="entry name" value="FKBP-like"/>
    <property type="match status" value="1"/>
</dbReference>
<dbReference type="EMBL" id="CYSC01000007">
    <property type="protein sequence ID" value="CUH70658.1"/>
    <property type="molecule type" value="Genomic_DNA"/>
</dbReference>
<evidence type="ECO:0000256" key="4">
    <source>
        <dbReference type="ARBA" id="ARBA00031484"/>
    </source>
</evidence>
<reference evidence="9 11" key="2">
    <citation type="submission" date="2015-09" db="EMBL/GenBank/DDBJ databases">
        <authorList>
            <consortium name="Swine Surveillance"/>
        </authorList>
    </citation>
    <scope>NUCLEOTIDE SEQUENCE [LARGE SCALE GENOMIC DNA]</scope>
    <source>
        <strain evidence="9 11">5120</strain>
    </source>
</reference>
<dbReference type="GO" id="GO:0003755">
    <property type="term" value="F:peptidyl-prolyl cis-trans isomerase activity"/>
    <property type="evidence" value="ECO:0007669"/>
    <property type="project" value="UniProtKB-KW"/>
</dbReference>
<evidence type="ECO:0000256" key="6">
    <source>
        <dbReference type="SAM" id="SignalP"/>
    </source>
</evidence>
<accession>A0A0P1G6R3</accession>
<feature type="chain" id="PRO_5007780456" description="Parvulin-like PPIase" evidence="6">
    <location>
        <begin position="29"/>
        <end position="408"/>
    </location>
</feature>
<name>A0A0P1G6R3_9RHOB</name>
<sequence length="408" mass="44602">MMKTNMRRIFLAAATAGALLSGAAPSMAQGLFAPVIKVDDQVITRFELEQRIAFLTLINTPGNLEKLAREQLIDDRLKEVAARSIGVQVSDDAIAGGVAEFAARGNLKPEQFLELAAQEGVEKETIFAFVRSGLMWRQVVGARFAPRVSVSENDIDRAMDALGNRASVRVLLSEVVIPLREGYEEQIAEIAEQVAQIDNYADFAQAAERLSAARTRENGGKLGWLPINQLPEPLRPVLLSLAPAETTSVIPMQGALAVFQMRGIAENAYRAPEIAAVEYAALYLPGGRSAETLAEAARIESEVDTCDDLYGENYGLAPERLDRQSLAPKDLPRDIAVELGKLDAGEVSTNLTRANGQELIFLMMCGRTPALAEDTSREDVSRQLRNQQLESFANAYLDELRTDARIQE</sequence>
<proteinExistence type="predicted"/>
<dbReference type="PANTHER" id="PTHR47637">
    <property type="entry name" value="CHAPERONE SURA"/>
    <property type="match status" value="1"/>
</dbReference>
<gene>
    <name evidence="9" type="primary">surA</name>
    <name evidence="8" type="ORF">TL5118_01455</name>
    <name evidence="9" type="ORF">TL5120_00437</name>
</gene>
<dbReference type="InterPro" id="IPR023058">
    <property type="entry name" value="PPIase_PpiC_CS"/>
</dbReference>
<dbReference type="SUPFAM" id="SSF109998">
    <property type="entry name" value="Triger factor/SurA peptide-binding domain-like"/>
    <property type="match status" value="1"/>
</dbReference>
<reference evidence="8 10" key="1">
    <citation type="submission" date="2015-09" db="EMBL/GenBank/DDBJ databases">
        <authorList>
            <person name="Rodrigo-Torres L."/>
            <person name="Arahal D.R."/>
        </authorList>
    </citation>
    <scope>NUCLEOTIDE SEQUENCE [LARGE SCALE GENOMIC DNA]</scope>
    <source>
        <strain evidence="8 10">CECT 5118</strain>
    </source>
</reference>
<keyword evidence="5" id="KW-0697">Rotamase</keyword>
<evidence type="ECO:0000259" key="7">
    <source>
        <dbReference type="PROSITE" id="PS50198"/>
    </source>
</evidence>
<dbReference type="InterPro" id="IPR006311">
    <property type="entry name" value="TAT_signal"/>
</dbReference>
<dbReference type="InterPro" id="IPR027304">
    <property type="entry name" value="Trigger_fact/SurA_dom_sf"/>
</dbReference>
<dbReference type="AlphaFoldDB" id="A0A0P1G6R3"/>
<dbReference type="InterPro" id="IPR046357">
    <property type="entry name" value="PPIase_dom_sf"/>
</dbReference>
<dbReference type="PROSITE" id="PS51318">
    <property type="entry name" value="TAT"/>
    <property type="match status" value="1"/>
</dbReference>
<evidence type="ECO:0000256" key="5">
    <source>
        <dbReference type="PROSITE-ProRule" id="PRU00278"/>
    </source>
</evidence>
<keyword evidence="2 6" id="KW-0732">Signal</keyword>
<dbReference type="Gene3D" id="3.10.50.40">
    <property type="match status" value="1"/>
</dbReference>
<evidence type="ECO:0000256" key="1">
    <source>
        <dbReference type="ARBA" id="ARBA00018370"/>
    </source>
</evidence>
<keyword evidence="5 9" id="KW-0413">Isomerase</keyword>